<accession>W1PYQ9</accession>
<evidence type="ECO:0000256" key="1">
    <source>
        <dbReference type="SAM" id="SignalP"/>
    </source>
</evidence>
<reference evidence="3" key="1">
    <citation type="journal article" date="2013" name="Science">
        <title>The Amborella genome and the evolution of flowering plants.</title>
        <authorList>
            <consortium name="Amborella Genome Project"/>
        </authorList>
    </citation>
    <scope>NUCLEOTIDE SEQUENCE [LARGE SCALE GENOMIC DNA]</scope>
</reference>
<evidence type="ECO:0000313" key="2">
    <source>
        <dbReference type="EMBL" id="ERN13219.1"/>
    </source>
</evidence>
<dbReference type="Proteomes" id="UP000017836">
    <property type="component" value="Unassembled WGS sequence"/>
</dbReference>
<keyword evidence="3" id="KW-1185">Reference proteome</keyword>
<keyword evidence="1" id="KW-0732">Signal</keyword>
<organism evidence="2 3">
    <name type="scientific">Amborella trichopoda</name>
    <dbReference type="NCBI Taxonomy" id="13333"/>
    <lineage>
        <taxon>Eukaryota</taxon>
        <taxon>Viridiplantae</taxon>
        <taxon>Streptophyta</taxon>
        <taxon>Embryophyta</taxon>
        <taxon>Tracheophyta</taxon>
        <taxon>Spermatophyta</taxon>
        <taxon>Magnoliopsida</taxon>
        <taxon>Amborellales</taxon>
        <taxon>Amborellaceae</taxon>
        <taxon>Amborella</taxon>
    </lineage>
</organism>
<evidence type="ECO:0000313" key="3">
    <source>
        <dbReference type="Proteomes" id="UP000017836"/>
    </source>
</evidence>
<gene>
    <name evidence="2" type="ORF">AMTR_s00040p00224300</name>
</gene>
<dbReference type="EMBL" id="KI392591">
    <property type="protein sequence ID" value="ERN13219.1"/>
    <property type="molecule type" value="Genomic_DNA"/>
</dbReference>
<feature type="signal peptide" evidence="1">
    <location>
        <begin position="1"/>
        <end position="16"/>
    </location>
</feature>
<dbReference type="AlphaFoldDB" id="W1PYQ9"/>
<sequence>MTLCMLGLLAAARVHAEDENDKAAGPVTAEGLGAVPPYVIAIYKMCWEAMIDFNNELNAIFVDGVAPSNAFCVAFEKLDPSCFFSMFNFFGFNVEQGKRLKAYCDVSAH</sequence>
<dbReference type="Gramene" id="ERN13219">
    <property type="protein sequence ID" value="ERN13219"/>
    <property type="gene ID" value="AMTR_s00040p00224300"/>
</dbReference>
<dbReference type="HOGENOM" id="CLU_2187472_0_0_1"/>
<feature type="chain" id="PRO_5004808604" description="Prolamin-like domain-containing protein" evidence="1">
    <location>
        <begin position="17"/>
        <end position="109"/>
    </location>
</feature>
<name>W1PYQ9_AMBTC</name>
<proteinExistence type="predicted"/>
<protein>
    <recommendedName>
        <fullName evidence="4">Prolamin-like domain-containing protein</fullName>
    </recommendedName>
</protein>
<evidence type="ECO:0008006" key="4">
    <source>
        <dbReference type="Google" id="ProtNLM"/>
    </source>
</evidence>